<protein>
    <submittedName>
        <fullName evidence="9">Iron complex transport system permease protein</fullName>
    </submittedName>
</protein>
<evidence type="ECO:0000256" key="8">
    <source>
        <dbReference type="SAM" id="Phobius"/>
    </source>
</evidence>
<feature type="transmembrane region" description="Helical" evidence="8">
    <location>
        <begin position="128"/>
        <end position="157"/>
    </location>
</feature>
<evidence type="ECO:0000256" key="6">
    <source>
        <dbReference type="ARBA" id="ARBA00022989"/>
    </source>
</evidence>
<evidence type="ECO:0000256" key="2">
    <source>
        <dbReference type="ARBA" id="ARBA00007935"/>
    </source>
</evidence>
<feature type="transmembrane region" description="Helical" evidence="8">
    <location>
        <begin position="169"/>
        <end position="191"/>
    </location>
</feature>
<accession>A0ABU3HDG6</accession>
<feature type="transmembrane region" description="Helical" evidence="8">
    <location>
        <begin position="27"/>
        <end position="46"/>
    </location>
</feature>
<dbReference type="CDD" id="cd06550">
    <property type="entry name" value="TM_ABC_iron-siderophores_like"/>
    <property type="match status" value="1"/>
</dbReference>
<dbReference type="PANTHER" id="PTHR30472">
    <property type="entry name" value="FERRIC ENTEROBACTIN TRANSPORT SYSTEM PERMEASE PROTEIN"/>
    <property type="match status" value="1"/>
</dbReference>
<dbReference type="PANTHER" id="PTHR30472:SF70">
    <property type="entry name" value="MOLYBDATE IMPORT SYSTEM PERMEASE PROTEIN MOLB"/>
    <property type="match status" value="1"/>
</dbReference>
<dbReference type="EMBL" id="JAUSUY010000017">
    <property type="protein sequence ID" value="MDT3428087.1"/>
    <property type="molecule type" value="Genomic_DNA"/>
</dbReference>
<evidence type="ECO:0000256" key="4">
    <source>
        <dbReference type="ARBA" id="ARBA00022475"/>
    </source>
</evidence>
<keyword evidence="3" id="KW-0813">Transport</keyword>
<proteinExistence type="inferred from homology"/>
<organism evidence="9 10">
    <name type="scientific">Paenibacillus forsythiae</name>
    <dbReference type="NCBI Taxonomy" id="365616"/>
    <lineage>
        <taxon>Bacteria</taxon>
        <taxon>Bacillati</taxon>
        <taxon>Bacillota</taxon>
        <taxon>Bacilli</taxon>
        <taxon>Bacillales</taxon>
        <taxon>Paenibacillaceae</taxon>
        <taxon>Paenibacillus</taxon>
    </lineage>
</organism>
<dbReference type="Gene3D" id="1.10.3470.10">
    <property type="entry name" value="ABC transporter involved in vitamin B12 uptake, BtuC"/>
    <property type="match status" value="1"/>
</dbReference>
<dbReference type="InterPro" id="IPR000522">
    <property type="entry name" value="ABC_transptr_permease_BtuC"/>
</dbReference>
<evidence type="ECO:0000313" key="9">
    <source>
        <dbReference type="EMBL" id="MDT3428087.1"/>
    </source>
</evidence>
<dbReference type="Pfam" id="PF01032">
    <property type="entry name" value="FecCD"/>
    <property type="match status" value="1"/>
</dbReference>
<name>A0ABU3HDG6_9BACL</name>
<comment type="subcellular location">
    <subcellularLocation>
        <location evidence="1">Cell membrane</location>
        <topology evidence="1">Multi-pass membrane protein</topology>
    </subcellularLocation>
</comment>
<dbReference type="Proteomes" id="UP001248709">
    <property type="component" value="Unassembled WGS sequence"/>
</dbReference>
<keyword evidence="4" id="KW-1003">Cell membrane</keyword>
<keyword evidence="5 8" id="KW-0812">Transmembrane</keyword>
<evidence type="ECO:0000256" key="1">
    <source>
        <dbReference type="ARBA" id="ARBA00004651"/>
    </source>
</evidence>
<comment type="similarity">
    <text evidence="2">Belongs to the binding-protein-dependent transport system permease family. FecCD subfamily.</text>
</comment>
<gene>
    <name evidence="9" type="ORF">J2Z22_003677</name>
</gene>
<feature type="transmembrane region" description="Helical" evidence="8">
    <location>
        <begin position="332"/>
        <end position="351"/>
    </location>
</feature>
<sequence>MQHNHADIGSAGRNEGGGRSVLVRSRLTGAVLIACACVVFLGSFAWGRYGISLEQVVQIVIGKMLGQAPVWPEKVEMVLFKVRIPRIFSAMLIGAALAAAGAAYQGLFRNPMVSSDILGASTGAGFGAALGILLSMGMLGVQASAFVFGLGAVLLTYTIGSSMGRKGGTILALLLTGMVVSALFGSFTSLIKYVADPYSKLPAITFWMMGGLSAVTGRDLLVMLAPFLLGSIPLLLVRWRMNVLSFGEEEAEALGVDVRRLRVLVILCSTLLTASAVSIGGMIGWVGLVVPHMTRLLVGPDYKVLLPVSMLLGGTFLLGVDDLARSAFPQEIPLGILTAVIGAPCFLYLLLKGRREWL</sequence>
<evidence type="ECO:0000256" key="3">
    <source>
        <dbReference type="ARBA" id="ARBA00022448"/>
    </source>
</evidence>
<feature type="transmembrane region" description="Helical" evidence="8">
    <location>
        <begin position="87"/>
        <end position="108"/>
    </location>
</feature>
<keyword evidence="7 8" id="KW-0472">Membrane</keyword>
<keyword evidence="10" id="KW-1185">Reference proteome</keyword>
<dbReference type="RefSeq" id="WP_025702558.1">
    <property type="nucleotide sequence ID" value="NZ_JAUSUY010000017.1"/>
</dbReference>
<dbReference type="InterPro" id="IPR037294">
    <property type="entry name" value="ABC_BtuC-like"/>
</dbReference>
<reference evidence="9 10" key="1">
    <citation type="submission" date="2023-07" db="EMBL/GenBank/DDBJ databases">
        <title>Genomic Encyclopedia of Type Strains, Phase IV (KMG-IV): sequencing the most valuable type-strain genomes for metagenomic binning, comparative biology and taxonomic classification.</title>
        <authorList>
            <person name="Goeker M."/>
        </authorList>
    </citation>
    <scope>NUCLEOTIDE SEQUENCE [LARGE SCALE GENOMIC DNA]</scope>
    <source>
        <strain evidence="9 10">T98</strain>
    </source>
</reference>
<evidence type="ECO:0000256" key="7">
    <source>
        <dbReference type="ARBA" id="ARBA00023136"/>
    </source>
</evidence>
<keyword evidence="6 8" id="KW-1133">Transmembrane helix</keyword>
<feature type="transmembrane region" description="Helical" evidence="8">
    <location>
        <begin position="261"/>
        <end position="290"/>
    </location>
</feature>
<dbReference type="SUPFAM" id="SSF81345">
    <property type="entry name" value="ABC transporter involved in vitamin B12 uptake, BtuC"/>
    <property type="match status" value="1"/>
</dbReference>
<feature type="transmembrane region" description="Helical" evidence="8">
    <location>
        <begin position="220"/>
        <end position="241"/>
    </location>
</feature>
<comment type="caution">
    <text evidence="9">The sequence shown here is derived from an EMBL/GenBank/DDBJ whole genome shotgun (WGS) entry which is preliminary data.</text>
</comment>
<evidence type="ECO:0000313" key="10">
    <source>
        <dbReference type="Proteomes" id="UP001248709"/>
    </source>
</evidence>
<evidence type="ECO:0000256" key="5">
    <source>
        <dbReference type="ARBA" id="ARBA00022692"/>
    </source>
</evidence>